<dbReference type="InterPro" id="IPR005017">
    <property type="entry name" value="OMPP1/FadL/TodX"/>
</dbReference>
<accession>A0A4U0EQP0</accession>
<gene>
    <name evidence="9" type="ORF">E5167_11790</name>
</gene>
<dbReference type="PANTHER" id="PTHR35093:SF8">
    <property type="entry name" value="OUTER MEMBRANE PROTEIN NMB0088-RELATED"/>
    <property type="match status" value="1"/>
</dbReference>
<keyword evidence="10" id="KW-1185">Reference proteome</keyword>
<comment type="subcellular location">
    <subcellularLocation>
        <location evidence="1">Cell outer membrane</location>
        <topology evidence="1">Multi-pass membrane protein</topology>
    </subcellularLocation>
</comment>
<feature type="signal peptide" evidence="8">
    <location>
        <begin position="1"/>
        <end position="19"/>
    </location>
</feature>
<evidence type="ECO:0000256" key="2">
    <source>
        <dbReference type="ARBA" id="ARBA00008163"/>
    </source>
</evidence>
<dbReference type="GO" id="GO:0009279">
    <property type="term" value="C:cell outer membrane"/>
    <property type="evidence" value="ECO:0007669"/>
    <property type="project" value="UniProtKB-SubCell"/>
</dbReference>
<dbReference type="Gene3D" id="2.40.160.60">
    <property type="entry name" value="Outer membrane protein transport protein (OMPP1/FadL/TodX)"/>
    <property type="match status" value="1"/>
</dbReference>
<evidence type="ECO:0000256" key="3">
    <source>
        <dbReference type="ARBA" id="ARBA00022452"/>
    </source>
</evidence>
<dbReference type="RefSeq" id="WP_136844336.1">
    <property type="nucleotide sequence ID" value="NZ_SUPL01000006.1"/>
</dbReference>
<keyword evidence="4" id="KW-0812">Transmembrane</keyword>
<sequence>MKANFFKLFALLFTTAIYAQSGHIMQGVGAVNMSMGGASTAQPLDISGALHWNPAAVSTFDSKILKFDLGLFFSSPELRGSLPPGMMGPGSPGVSGVTEDDRGVSFMPALAMVWGKPESKHTFGVSAFGISGFGVTFPEEANNPMNPNFNPNENSNPINYPQQANGFGHIESDYMLLQIGFTWAYELSDKFSIGVQPNIDYAALELMPNPTANPNSAGYPSTNKASAIGFGAQFGVFFDSGSGFKLGASYKTTQSFGDFEFENTYLDNSTSTNEFNMDYPSILSFGLGYSTGDIDFALDYRNVNYENTDGFSKTGWTSTASVAGFGWENISIISAGLQYKGIDKLPLRFGYTYSSNPINEKVAFFNIPATAIIKNAFQFGLSYQVNDKLNFDGVYHYGTSGDATSGQMLSPMMAGPGNPYGAIPGSSVSYEMKTSMIMVGFSYNFINN</sequence>
<keyword evidence="6" id="KW-0472">Membrane</keyword>
<dbReference type="Pfam" id="PF03349">
    <property type="entry name" value="Toluene_X"/>
    <property type="match status" value="1"/>
</dbReference>
<protein>
    <submittedName>
        <fullName evidence="9">Hydrocarbon degradation protein</fullName>
    </submittedName>
</protein>
<keyword evidence="5 8" id="KW-0732">Signal</keyword>
<comment type="similarity">
    <text evidence="2">Belongs to the OmpP1/FadL family.</text>
</comment>
<dbReference type="EMBL" id="SUPL01000006">
    <property type="protein sequence ID" value="TJY33997.1"/>
    <property type="molecule type" value="Genomic_DNA"/>
</dbReference>
<dbReference type="Proteomes" id="UP000307657">
    <property type="component" value="Unassembled WGS sequence"/>
</dbReference>
<evidence type="ECO:0000256" key="6">
    <source>
        <dbReference type="ARBA" id="ARBA00023136"/>
    </source>
</evidence>
<organism evidence="9 10">
    <name type="scientific">Pontimicrobium aquaticum</name>
    <dbReference type="NCBI Taxonomy" id="2565367"/>
    <lineage>
        <taxon>Bacteria</taxon>
        <taxon>Pseudomonadati</taxon>
        <taxon>Bacteroidota</taxon>
        <taxon>Flavobacteriia</taxon>
        <taxon>Flavobacteriales</taxon>
        <taxon>Flavobacteriaceae</taxon>
        <taxon>Pontimicrobium</taxon>
    </lineage>
</organism>
<feature type="chain" id="PRO_5020795988" evidence="8">
    <location>
        <begin position="20"/>
        <end position="448"/>
    </location>
</feature>
<evidence type="ECO:0000313" key="10">
    <source>
        <dbReference type="Proteomes" id="UP000307657"/>
    </source>
</evidence>
<evidence type="ECO:0000256" key="1">
    <source>
        <dbReference type="ARBA" id="ARBA00004571"/>
    </source>
</evidence>
<name>A0A4U0EQP0_9FLAO</name>
<keyword evidence="3" id="KW-1134">Transmembrane beta strand</keyword>
<dbReference type="AlphaFoldDB" id="A0A4U0EQP0"/>
<evidence type="ECO:0000313" key="9">
    <source>
        <dbReference type="EMBL" id="TJY33997.1"/>
    </source>
</evidence>
<dbReference type="SUPFAM" id="SSF56935">
    <property type="entry name" value="Porins"/>
    <property type="match status" value="1"/>
</dbReference>
<dbReference type="PANTHER" id="PTHR35093">
    <property type="entry name" value="OUTER MEMBRANE PROTEIN NMB0088-RELATED"/>
    <property type="match status" value="1"/>
</dbReference>
<evidence type="ECO:0000256" key="8">
    <source>
        <dbReference type="SAM" id="SignalP"/>
    </source>
</evidence>
<dbReference type="OrthoDB" id="9922at2"/>
<evidence type="ECO:0000256" key="4">
    <source>
        <dbReference type="ARBA" id="ARBA00022692"/>
    </source>
</evidence>
<reference evidence="9 10" key="1">
    <citation type="submission" date="2019-04" db="EMBL/GenBank/DDBJ databases">
        <title>Lacinutrix sp. nov., isolated from marine water.</title>
        <authorList>
            <person name="Kim W."/>
        </authorList>
    </citation>
    <scope>NUCLEOTIDE SEQUENCE [LARGE SCALE GENOMIC DNA]</scope>
    <source>
        <strain evidence="9 10">CAU 1491</strain>
    </source>
</reference>
<dbReference type="GO" id="GO:0015483">
    <property type="term" value="F:long-chain fatty acid transporting porin activity"/>
    <property type="evidence" value="ECO:0007669"/>
    <property type="project" value="TreeGrafter"/>
</dbReference>
<comment type="caution">
    <text evidence="9">The sequence shown here is derived from an EMBL/GenBank/DDBJ whole genome shotgun (WGS) entry which is preliminary data.</text>
</comment>
<keyword evidence="7" id="KW-0998">Cell outer membrane</keyword>
<evidence type="ECO:0000256" key="7">
    <source>
        <dbReference type="ARBA" id="ARBA00023237"/>
    </source>
</evidence>
<evidence type="ECO:0000256" key="5">
    <source>
        <dbReference type="ARBA" id="ARBA00022729"/>
    </source>
</evidence>
<proteinExistence type="inferred from homology"/>